<keyword evidence="1" id="KW-0343">GTPase activation</keyword>
<organism evidence="6 7">
    <name type="scientific">Kipferlia bialata</name>
    <dbReference type="NCBI Taxonomy" id="797122"/>
    <lineage>
        <taxon>Eukaryota</taxon>
        <taxon>Metamonada</taxon>
        <taxon>Carpediemonas-like organisms</taxon>
        <taxon>Kipferlia</taxon>
    </lineage>
</organism>
<dbReference type="InterPro" id="IPR002652">
    <property type="entry name" value="Importin-a_IBB"/>
</dbReference>
<dbReference type="SMART" id="SM00369">
    <property type="entry name" value="LRR_TYP"/>
    <property type="match status" value="3"/>
</dbReference>
<dbReference type="InterPro" id="IPR003591">
    <property type="entry name" value="Leu-rich_rpt_typical-subtyp"/>
</dbReference>
<accession>A0A9K3CQD7</accession>
<dbReference type="InterPro" id="IPR016024">
    <property type="entry name" value="ARM-type_fold"/>
</dbReference>
<feature type="compositionally biased region" description="Polar residues" evidence="4">
    <location>
        <begin position="44"/>
        <end position="55"/>
    </location>
</feature>
<dbReference type="Pfam" id="PF01749">
    <property type="entry name" value="IBB"/>
    <property type="match status" value="1"/>
</dbReference>
<dbReference type="EMBL" id="BDIP01000215">
    <property type="protein sequence ID" value="GIQ80661.1"/>
    <property type="molecule type" value="Genomic_DNA"/>
</dbReference>
<dbReference type="Gene3D" id="3.80.10.10">
    <property type="entry name" value="Ribonuclease Inhibitor"/>
    <property type="match status" value="2"/>
</dbReference>
<dbReference type="SUPFAM" id="SSF52047">
    <property type="entry name" value="RNI-like"/>
    <property type="match status" value="1"/>
</dbReference>
<feature type="compositionally biased region" description="Basic residues" evidence="4">
    <location>
        <begin position="29"/>
        <end position="43"/>
    </location>
</feature>
<protein>
    <recommendedName>
        <fullName evidence="5">IBB domain-containing protein</fullName>
    </recommendedName>
</protein>
<dbReference type="GO" id="GO:0005096">
    <property type="term" value="F:GTPase activator activity"/>
    <property type="evidence" value="ECO:0007669"/>
    <property type="project" value="UniProtKB-KW"/>
</dbReference>
<evidence type="ECO:0000256" key="2">
    <source>
        <dbReference type="ARBA" id="ARBA00022614"/>
    </source>
</evidence>
<dbReference type="InterPro" id="IPR000225">
    <property type="entry name" value="Armadillo"/>
</dbReference>
<evidence type="ECO:0000256" key="4">
    <source>
        <dbReference type="SAM" id="MobiDB-lite"/>
    </source>
</evidence>
<dbReference type="GO" id="GO:0005634">
    <property type="term" value="C:nucleus"/>
    <property type="evidence" value="ECO:0007669"/>
    <property type="project" value="TreeGrafter"/>
</dbReference>
<proteinExistence type="predicted"/>
<dbReference type="GO" id="GO:0006606">
    <property type="term" value="P:protein import into nucleus"/>
    <property type="evidence" value="ECO:0007669"/>
    <property type="project" value="InterPro"/>
</dbReference>
<dbReference type="AlphaFoldDB" id="A0A9K3CQD7"/>
<evidence type="ECO:0000259" key="5">
    <source>
        <dbReference type="Pfam" id="PF01749"/>
    </source>
</evidence>
<feature type="region of interest" description="Disordered" evidence="4">
    <location>
        <begin position="531"/>
        <end position="559"/>
    </location>
</feature>
<evidence type="ECO:0000256" key="1">
    <source>
        <dbReference type="ARBA" id="ARBA00022468"/>
    </source>
</evidence>
<dbReference type="InterPro" id="IPR011989">
    <property type="entry name" value="ARM-like"/>
</dbReference>
<dbReference type="Gene3D" id="1.25.10.10">
    <property type="entry name" value="Leucine-rich Repeat Variant"/>
    <property type="match status" value="1"/>
</dbReference>
<dbReference type="GO" id="GO:0048471">
    <property type="term" value="C:perinuclear region of cytoplasm"/>
    <property type="evidence" value="ECO:0007669"/>
    <property type="project" value="TreeGrafter"/>
</dbReference>
<dbReference type="OrthoDB" id="120976at2759"/>
<dbReference type="SMART" id="SM00368">
    <property type="entry name" value="LRR_RI"/>
    <property type="match status" value="7"/>
</dbReference>
<gene>
    <name evidence="6" type="ORF">KIPB_001492</name>
</gene>
<dbReference type="SMART" id="SM00185">
    <property type="entry name" value="ARM"/>
    <property type="match status" value="3"/>
</dbReference>
<dbReference type="GO" id="GO:0061608">
    <property type="term" value="F:nuclear import signal receptor activity"/>
    <property type="evidence" value="ECO:0007669"/>
    <property type="project" value="InterPro"/>
</dbReference>
<keyword evidence="3" id="KW-0677">Repeat</keyword>
<dbReference type="PANTHER" id="PTHR24113">
    <property type="entry name" value="RAN GTPASE-ACTIVATING PROTEIN 1"/>
    <property type="match status" value="1"/>
</dbReference>
<sequence>MDSNAVRSVRGGESLEDTRKRGVGFSVGIRKKDRQSRLQKRRQMANQANQETAPSQEEDSASVFLTNADIDRIFNVIMFGQDIEETTKCMKQLRLSLARSQGSPYKRVIETQGVLPRIVELLGAQASPLIVESTWALTNLVSDTHEPCAAVVECNAIPPLMALLNHTVPAVVEQAIWCISNIAGDCVDFRDQVIDAGFQQVLCQLSVRPDVGTELHKNLVWSMSNLLVREDCTAALSALTPLVGKFKEHFQAMCDIDFDPSAALLALQDAYRILNVLTDYDITPLPPGTSSLTLGQKKKYVQVEDANDLYRALMRLAGDLVDCETEIKEYSRRLSAIESAGIPVSEAGEDTDLDRWDRVDILTETTVDLLTALATAQTKAHRLMAQLEDVEEVTQEDIDDATIDRDMAALKMSRPRLSDQDRATLSEEHSDLSTKVTRLVSQRETRIRLLGELKPYLFLPEVADALGEPLRERRVDPSRKQHPCDWGERSLVTGDGLIEGMKNLPPSQPALRRCRLFSYLIVINLDTQREKAEREDRERADKTEREERERVEKERAETEAAARAEAERTAAKLAEELSRFRWGPKVQACLRDGSTTLCLHRDFVGVDGAKALALALPSLTSLTCLRLEYSGIRDEGATALALALPSLTSLTHLSLHNNSIGDDGAKALAQALPSLTALTKLELITNKIGDYGAIALASALRSLTALPKLNLCCNRIGDYGAEALALTLPSLTALTELSLDINNIGDYGAKALARALPSLTSLTHLNLHRNNIGDEGAKAFAVALRSMTASTAFTALCLENNRIGDEGAKALRAVARKGCSVYYNNI</sequence>
<dbReference type="InterPro" id="IPR001611">
    <property type="entry name" value="Leu-rich_rpt"/>
</dbReference>
<dbReference type="GO" id="GO:0031267">
    <property type="term" value="F:small GTPase binding"/>
    <property type="evidence" value="ECO:0007669"/>
    <property type="project" value="TreeGrafter"/>
</dbReference>
<keyword evidence="2" id="KW-0433">Leucine-rich repeat</keyword>
<dbReference type="InterPro" id="IPR032675">
    <property type="entry name" value="LRR_dom_sf"/>
</dbReference>
<dbReference type="Pfam" id="PF00514">
    <property type="entry name" value="Arm"/>
    <property type="match status" value="1"/>
</dbReference>
<dbReference type="PANTHER" id="PTHR24113:SF12">
    <property type="entry name" value="RAN GTPASE-ACTIVATING PROTEIN 1"/>
    <property type="match status" value="1"/>
</dbReference>
<evidence type="ECO:0000313" key="6">
    <source>
        <dbReference type="EMBL" id="GIQ80661.1"/>
    </source>
</evidence>
<comment type="caution">
    <text evidence="6">The sequence shown here is derived from an EMBL/GenBank/DDBJ whole genome shotgun (WGS) entry which is preliminary data.</text>
</comment>
<evidence type="ECO:0000313" key="7">
    <source>
        <dbReference type="Proteomes" id="UP000265618"/>
    </source>
</evidence>
<dbReference type="InterPro" id="IPR027038">
    <property type="entry name" value="RanGap"/>
</dbReference>
<feature type="domain" description="IBB" evidence="5">
    <location>
        <begin position="14"/>
        <end position="89"/>
    </location>
</feature>
<dbReference type="SUPFAM" id="SSF48371">
    <property type="entry name" value="ARM repeat"/>
    <property type="match status" value="1"/>
</dbReference>
<keyword evidence="7" id="KW-1185">Reference proteome</keyword>
<feature type="region of interest" description="Disordered" evidence="4">
    <location>
        <begin position="22"/>
        <end position="60"/>
    </location>
</feature>
<reference evidence="6 7" key="1">
    <citation type="journal article" date="2018" name="PLoS ONE">
        <title>The draft genome of Kipferlia bialata reveals reductive genome evolution in fornicate parasites.</title>
        <authorList>
            <person name="Tanifuji G."/>
            <person name="Takabayashi S."/>
            <person name="Kume K."/>
            <person name="Takagi M."/>
            <person name="Nakayama T."/>
            <person name="Kamikawa R."/>
            <person name="Inagaki Y."/>
            <person name="Hashimoto T."/>
        </authorList>
    </citation>
    <scope>NUCLEOTIDE SEQUENCE [LARGE SCALE GENOMIC DNA]</scope>
    <source>
        <strain evidence="6">NY0173</strain>
    </source>
</reference>
<evidence type="ECO:0000256" key="3">
    <source>
        <dbReference type="ARBA" id="ARBA00022737"/>
    </source>
</evidence>
<dbReference type="Proteomes" id="UP000265618">
    <property type="component" value="Unassembled WGS sequence"/>
</dbReference>
<dbReference type="Pfam" id="PF13516">
    <property type="entry name" value="LRR_6"/>
    <property type="match status" value="6"/>
</dbReference>
<dbReference type="GO" id="GO:0005829">
    <property type="term" value="C:cytosol"/>
    <property type="evidence" value="ECO:0007669"/>
    <property type="project" value="TreeGrafter"/>
</dbReference>
<name>A0A9K3CQD7_9EUKA</name>